<keyword evidence="2" id="KW-1185">Reference proteome</keyword>
<proteinExistence type="predicted"/>
<organism evidence="1 2">
    <name type="scientific">Diphasiastrum complanatum</name>
    <name type="common">Issler's clubmoss</name>
    <name type="synonym">Lycopodium complanatum</name>
    <dbReference type="NCBI Taxonomy" id="34168"/>
    <lineage>
        <taxon>Eukaryota</taxon>
        <taxon>Viridiplantae</taxon>
        <taxon>Streptophyta</taxon>
        <taxon>Embryophyta</taxon>
        <taxon>Tracheophyta</taxon>
        <taxon>Lycopodiopsida</taxon>
        <taxon>Lycopodiales</taxon>
        <taxon>Lycopodiaceae</taxon>
        <taxon>Lycopodioideae</taxon>
        <taxon>Diphasiastrum</taxon>
    </lineage>
</organism>
<comment type="caution">
    <text evidence="1">The sequence shown here is derived from an EMBL/GenBank/DDBJ whole genome shotgun (WGS) entry which is preliminary data.</text>
</comment>
<protein>
    <submittedName>
        <fullName evidence="1">Uncharacterized protein</fullName>
    </submittedName>
</protein>
<sequence length="509" mass="57222">MAWTMSISLQAGGLILITILLIRLMKNHLAGGRRRLPPGPINLPVIGAFLSVGFRKRHLAFFNLAKRYGPVVYMKLGGADVVAVNSAETAMEVLKIHDAEFSGRPEHMAGEHIGFGYLGLDFCPYNAHFRKVRKVINSELLCQPKLNEMAYIRREEVLSLVATVAANCRGGAPFNVRSPIDDTVTNIIGRMMFGRLHPASRKLAEAVRDLKTVRRDAVEVEKQSNIADMFPQLARFDLQRIEANTMKIAKRFGLIYEIVVQEHKINPATQNDRKDFIDFLLGYNEGGDTFSENAIKAMLNDMLFGGIDTVAMSVEWPLAELLRHPQKLVRAQQEIDGIVGKDRPLEESDLDHLPYLHAIVKESLRLYPITYLTPPHVNEHEAELFGYRIPAHSNVYVNLYGVAHDPSYWQNADEFQPERFLGSDVNMSGTHFQLIPFSSGRRRCPAVLFSLLQVPYTLAVLLHAFDWTLPATMSPKDIVMEGRHGAANDKLQSLIICAKSRLPAQTYNL</sequence>
<dbReference type="EMBL" id="CM055106">
    <property type="protein sequence ID" value="KAJ7528515.1"/>
    <property type="molecule type" value="Genomic_DNA"/>
</dbReference>
<gene>
    <name evidence="1" type="ORF">O6H91_15G006500</name>
</gene>
<name>A0ACC2BFJ3_DIPCM</name>
<dbReference type="Proteomes" id="UP001162992">
    <property type="component" value="Chromosome 15"/>
</dbReference>
<evidence type="ECO:0000313" key="1">
    <source>
        <dbReference type="EMBL" id="KAJ7528515.1"/>
    </source>
</evidence>
<reference evidence="2" key="1">
    <citation type="journal article" date="2024" name="Proc. Natl. Acad. Sci. U.S.A.">
        <title>Extraordinary preservation of gene collinearity over three hundred million years revealed in homosporous lycophytes.</title>
        <authorList>
            <person name="Li C."/>
            <person name="Wickell D."/>
            <person name="Kuo L.Y."/>
            <person name="Chen X."/>
            <person name="Nie B."/>
            <person name="Liao X."/>
            <person name="Peng D."/>
            <person name="Ji J."/>
            <person name="Jenkins J."/>
            <person name="Williams M."/>
            <person name="Shu S."/>
            <person name="Plott C."/>
            <person name="Barry K."/>
            <person name="Rajasekar S."/>
            <person name="Grimwood J."/>
            <person name="Han X."/>
            <person name="Sun S."/>
            <person name="Hou Z."/>
            <person name="He W."/>
            <person name="Dai G."/>
            <person name="Sun C."/>
            <person name="Schmutz J."/>
            <person name="Leebens-Mack J.H."/>
            <person name="Li F.W."/>
            <person name="Wang L."/>
        </authorList>
    </citation>
    <scope>NUCLEOTIDE SEQUENCE [LARGE SCALE GENOMIC DNA]</scope>
    <source>
        <strain evidence="2">cv. PW_Plant_1</strain>
    </source>
</reference>
<accession>A0ACC2BFJ3</accession>
<evidence type="ECO:0000313" key="2">
    <source>
        <dbReference type="Proteomes" id="UP001162992"/>
    </source>
</evidence>